<dbReference type="EMBL" id="JACEIK010000193">
    <property type="protein sequence ID" value="MCD7452048.1"/>
    <property type="molecule type" value="Genomic_DNA"/>
</dbReference>
<dbReference type="PANTHER" id="PTHR48475">
    <property type="entry name" value="RIBONUCLEASE H"/>
    <property type="match status" value="1"/>
</dbReference>
<name>A0ABS8RZ78_DATST</name>
<organism evidence="2 3">
    <name type="scientific">Datura stramonium</name>
    <name type="common">Jimsonweed</name>
    <name type="synonym">Common thornapple</name>
    <dbReference type="NCBI Taxonomy" id="4076"/>
    <lineage>
        <taxon>Eukaryota</taxon>
        <taxon>Viridiplantae</taxon>
        <taxon>Streptophyta</taxon>
        <taxon>Embryophyta</taxon>
        <taxon>Tracheophyta</taxon>
        <taxon>Spermatophyta</taxon>
        <taxon>Magnoliopsida</taxon>
        <taxon>eudicotyledons</taxon>
        <taxon>Gunneridae</taxon>
        <taxon>Pentapetalae</taxon>
        <taxon>asterids</taxon>
        <taxon>lamiids</taxon>
        <taxon>Solanales</taxon>
        <taxon>Solanaceae</taxon>
        <taxon>Solanoideae</taxon>
        <taxon>Datureae</taxon>
        <taxon>Datura</taxon>
    </lineage>
</organism>
<evidence type="ECO:0000313" key="3">
    <source>
        <dbReference type="Proteomes" id="UP000823775"/>
    </source>
</evidence>
<sequence>MGYGEVKSECQQHLKSRRILFSSPMMYNVWTLYTDGASNVKGTGLDVAFNTTTGEKLKQAISCVSLTNNEVEYEVILVGIELAQRLRSEAIIIICDSQFV</sequence>
<dbReference type="InterPro" id="IPR012337">
    <property type="entry name" value="RNaseH-like_sf"/>
</dbReference>
<reference evidence="2 3" key="1">
    <citation type="journal article" date="2021" name="BMC Genomics">
        <title>Datura genome reveals duplications of psychoactive alkaloid biosynthetic genes and high mutation rate following tissue culture.</title>
        <authorList>
            <person name="Rajewski A."/>
            <person name="Carter-House D."/>
            <person name="Stajich J."/>
            <person name="Litt A."/>
        </authorList>
    </citation>
    <scope>NUCLEOTIDE SEQUENCE [LARGE SCALE GENOMIC DNA]</scope>
    <source>
        <strain evidence="2">AR-01</strain>
    </source>
</reference>
<feature type="domain" description="RNase H type-1" evidence="1">
    <location>
        <begin position="26"/>
        <end position="100"/>
    </location>
</feature>
<dbReference type="Proteomes" id="UP000823775">
    <property type="component" value="Unassembled WGS sequence"/>
</dbReference>
<dbReference type="PANTHER" id="PTHR48475:SF2">
    <property type="entry name" value="RIBONUCLEASE H"/>
    <property type="match status" value="1"/>
</dbReference>
<dbReference type="InterPro" id="IPR002156">
    <property type="entry name" value="RNaseH_domain"/>
</dbReference>
<gene>
    <name evidence="2" type="ORF">HAX54_014822</name>
</gene>
<feature type="non-terminal residue" evidence="2">
    <location>
        <position position="100"/>
    </location>
</feature>
<dbReference type="PROSITE" id="PS50879">
    <property type="entry name" value="RNASE_H_1"/>
    <property type="match status" value="1"/>
</dbReference>
<dbReference type="Gene3D" id="3.30.420.10">
    <property type="entry name" value="Ribonuclease H-like superfamily/Ribonuclease H"/>
    <property type="match status" value="1"/>
</dbReference>
<dbReference type="SUPFAM" id="SSF53098">
    <property type="entry name" value="Ribonuclease H-like"/>
    <property type="match status" value="1"/>
</dbReference>
<protein>
    <recommendedName>
        <fullName evidence="1">RNase H type-1 domain-containing protein</fullName>
    </recommendedName>
</protein>
<proteinExistence type="predicted"/>
<keyword evidence="3" id="KW-1185">Reference proteome</keyword>
<evidence type="ECO:0000259" key="1">
    <source>
        <dbReference type="PROSITE" id="PS50879"/>
    </source>
</evidence>
<evidence type="ECO:0000313" key="2">
    <source>
        <dbReference type="EMBL" id="MCD7452048.1"/>
    </source>
</evidence>
<dbReference type="InterPro" id="IPR036397">
    <property type="entry name" value="RNaseH_sf"/>
</dbReference>
<accession>A0ABS8RZ78</accession>
<comment type="caution">
    <text evidence="2">The sequence shown here is derived from an EMBL/GenBank/DDBJ whole genome shotgun (WGS) entry which is preliminary data.</text>
</comment>